<evidence type="ECO:0000256" key="10">
    <source>
        <dbReference type="SAM" id="MobiDB-lite"/>
    </source>
</evidence>
<reference evidence="12" key="2">
    <citation type="journal article" date="2023" name="Int. J. Mol. Sci.">
        <title>De Novo Assembly and Annotation of 11 Diverse Shrub Willow (Salix) Genomes Reveals Novel Gene Organization in Sex-Linked Regions.</title>
        <authorList>
            <person name="Hyden B."/>
            <person name="Feng K."/>
            <person name="Yates T.B."/>
            <person name="Jawdy S."/>
            <person name="Cereghino C."/>
            <person name="Smart L.B."/>
            <person name="Muchero W."/>
        </authorList>
    </citation>
    <scope>NUCLEOTIDE SEQUENCE</scope>
    <source>
        <tissue evidence="12">Shoot tip</tissue>
    </source>
</reference>
<evidence type="ECO:0000313" key="13">
    <source>
        <dbReference type="Proteomes" id="UP001151752"/>
    </source>
</evidence>
<feature type="compositionally biased region" description="Low complexity" evidence="10">
    <location>
        <begin position="16"/>
        <end position="25"/>
    </location>
</feature>
<dbReference type="PANTHER" id="PTHR31992">
    <property type="entry name" value="DOF ZINC FINGER PROTEIN DOF1.4-RELATED"/>
    <property type="match status" value="1"/>
</dbReference>
<evidence type="ECO:0000256" key="8">
    <source>
        <dbReference type="PROSITE-ProRule" id="PRU00071"/>
    </source>
</evidence>
<keyword evidence="2 8" id="KW-0863">Zinc-finger</keyword>
<dbReference type="PROSITE" id="PS50884">
    <property type="entry name" value="ZF_DOF_2"/>
    <property type="match status" value="1"/>
</dbReference>
<evidence type="ECO:0000256" key="3">
    <source>
        <dbReference type="ARBA" id="ARBA00022833"/>
    </source>
</evidence>
<gene>
    <name evidence="12" type="ORF">OIU74_001737</name>
</gene>
<organism evidence="12 13">
    <name type="scientific">Salix koriyanagi</name>
    <dbReference type="NCBI Taxonomy" id="2511006"/>
    <lineage>
        <taxon>Eukaryota</taxon>
        <taxon>Viridiplantae</taxon>
        <taxon>Streptophyta</taxon>
        <taxon>Embryophyta</taxon>
        <taxon>Tracheophyta</taxon>
        <taxon>Spermatophyta</taxon>
        <taxon>Magnoliopsida</taxon>
        <taxon>eudicotyledons</taxon>
        <taxon>Gunneridae</taxon>
        <taxon>Pentapetalae</taxon>
        <taxon>rosids</taxon>
        <taxon>fabids</taxon>
        <taxon>Malpighiales</taxon>
        <taxon>Salicaceae</taxon>
        <taxon>Saliceae</taxon>
        <taxon>Salix</taxon>
    </lineage>
</organism>
<dbReference type="Proteomes" id="UP001151752">
    <property type="component" value="Chromosome 16"/>
</dbReference>
<dbReference type="AlphaFoldDB" id="A0A9Q1ANV3"/>
<reference evidence="12" key="1">
    <citation type="submission" date="2022-11" db="EMBL/GenBank/DDBJ databases">
        <authorList>
            <person name="Hyden B.L."/>
            <person name="Feng K."/>
            <person name="Yates T."/>
            <person name="Jawdy S."/>
            <person name="Smart L.B."/>
            <person name="Muchero W."/>
        </authorList>
    </citation>
    <scope>NUCLEOTIDE SEQUENCE</scope>
    <source>
        <tissue evidence="12">Shoot tip</tissue>
    </source>
</reference>
<keyword evidence="1 9" id="KW-0479">Metal-binding</keyword>
<keyword evidence="5 8" id="KW-0238">DNA-binding</keyword>
<keyword evidence="7 8" id="KW-0539">Nucleus</keyword>
<keyword evidence="6 9" id="KW-0804">Transcription</keyword>
<evidence type="ECO:0000256" key="1">
    <source>
        <dbReference type="ARBA" id="ARBA00022723"/>
    </source>
</evidence>
<evidence type="ECO:0000256" key="5">
    <source>
        <dbReference type="ARBA" id="ARBA00023125"/>
    </source>
</evidence>
<dbReference type="PROSITE" id="PS01361">
    <property type="entry name" value="ZF_DOF_1"/>
    <property type="match status" value="1"/>
</dbReference>
<dbReference type="InterPro" id="IPR045174">
    <property type="entry name" value="Dof"/>
</dbReference>
<keyword evidence="13" id="KW-1185">Reference proteome</keyword>
<dbReference type="GO" id="GO:0003700">
    <property type="term" value="F:DNA-binding transcription factor activity"/>
    <property type="evidence" value="ECO:0007669"/>
    <property type="project" value="UniProtKB-UniRule"/>
</dbReference>
<dbReference type="GO" id="GO:0005634">
    <property type="term" value="C:nucleus"/>
    <property type="evidence" value="ECO:0007669"/>
    <property type="project" value="UniProtKB-SubCell"/>
</dbReference>
<feature type="region of interest" description="Disordered" evidence="10">
    <location>
        <begin position="116"/>
        <end position="142"/>
    </location>
</feature>
<accession>A0A9Q1ANV3</accession>
<sequence>MVFSSAPFYLDPPNWQQQQPGQQPGASNETPQLPPLPPPAHVGGGGTAGSIRPGSMADRARLAKIPHPEVALKCPRCDSTNTKFCYFNNYNFSQPRHFCKTCRRYWTRGGALRSVPVGGGCRRNKKSKSQSSSKSTVSSERENLAQFGEGNIGLNFGGIQGQLGSTSGPSSGQADMGFPIGINSGMSGSALLSAGGVHQFPFFEFSPSGLYPLQSEGAETPINVNGDSQLQSMTSSSRVSQLAPVKTEGNQGLNLSKAPYSGTVPQNNQYYWGGNTWTDLSGLNSSFTSHLFR</sequence>
<evidence type="ECO:0000256" key="9">
    <source>
        <dbReference type="RuleBase" id="RU369094"/>
    </source>
</evidence>
<dbReference type="PANTHER" id="PTHR31992:SF193">
    <property type="entry name" value="DOF ZINC FINGER PROTEIN DOF3.6"/>
    <property type="match status" value="1"/>
</dbReference>
<feature type="domain" description="Dof-type" evidence="11">
    <location>
        <begin position="72"/>
        <end position="126"/>
    </location>
</feature>
<dbReference type="GO" id="GO:0008270">
    <property type="term" value="F:zinc ion binding"/>
    <property type="evidence" value="ECO:0007669"/>
    <property type="project" value="UniProtKB-KW"/>
</dbReference>
<evidence type="ECO:0000313" key="12">
    <source>
        <dbReference type="EMBL" id="KAJ6777821.1"/>
    </source>
</evidence>
<protein>
    <recommendedName>
        <fullName evidence="9">Dof zinc finger protein</fullName>
    </recommendedName>
</protein>
<keyword evidence="3 9" id="KW-0862">Zinc</keyword>
<comment type="caution">
    <text evidence="12">The sequence shown here is derived from an EMBL/GenBank/DDBJ whole genome shotgun (WGS) entry which is preliminary data.</text>
</comment>
<feature type="compositionally biased region" description="Low complexity" evidence="10">
    <location>
        <begin position="129"/>
        <end position="138"/>
    </location>
</feature>
<dbReference type="Pfam" id="PF02701">
    <property type="entry name" value="Zn_ribbon_Dof"/>
    <property type="match status" value="1"/>
</dbReference>
<evidence type="ECO:0000256" key="4">
    <source>
        <dbReference type="ARBA" id="ARBA00023015"/>
    </source>
</evidence>
<proteinExistence type="predicted"/>
<evidence type="ECO:0000256" key="7">
    <source>
        <dbReference type="ARBA" id="ARBA00023242"/>
    </source>
</evidence>
<evidence type="ECO:0000259" key="11">
    <source>
        <dbReference type="PROSITE" id="PS50884"/>
    </source>
</evidence>
<dbReference type="GO" id="GO:0003677">
    <property type="term" value="F:DNA binding"/>
    <property type="evidence" value="ECO:0007669"/>
    <property type="project" value="UniProtKB-UniRule"/>
</dbReference>
<comment type="function">
    <text evidence="9">Transcription factor that binds specifically to a 5'-AA[AG]G-3' consensus core sequence.</text>
</comment>
<evidence type="ECO:0000256" key="6">
    <source>
        <dbReference type="ARBA" id="ARBA00023163"/>
    </source>
</evidence>
<dbReference type="EMBL" id="JAPFFM010000001">
    <property type="protein sequence ID" value="KAJ6777821.1"/>
    <property type="molecule type" value="Genomic_DNA"/>
</dbReference>
<dbReference type="InterPro" id="IPR003851">
    <property type="entry name" value="Znf_Dof"/>
</dbReference>
<feature type="region of interest" description="Disordered" evidence="10">
    <location>
        <begin position="11"/>
        <end position="54"/>
    </location>
</feature>
<keyword evidence="4 9" id="KW-0805">Transcription regulation</keyword>
<comment type="subcellular location">
    <subcellularLocation>
        <location evidence="8 9">Nucleus</location>
    </subcellularLocation>
</comment>
<evidence type="ECO:0000256" key="2">
    <source>
        <dbReference type="ARBA" id="ARBA00022771"/>
    </source>
</evidence>
<name>A0A9Q1ANV3_9ROSI</name>